<evidence type="ECO:0000256" key="10">
    <source>
        <dbReference type="PIRSR" id="PIRSR000105-1"/>
    </source>
</evidence>
<dbReference type="EC" id="1.1.1.45" evidence="8"/>
<feature type="binding site" evidence="11">
    <location>
        <position position="76"/>
    </location>
    <ligand>
        <name>NAD(+)</name>
        <dbReference type="ChEBI" id="CHEBI:57540"/>
    </ligand>
</feature>
<dbReference type="SUPFAM" id="SSF48179">
    <property type="entry name" value="6-phosphogluconate dehydrogenase C-terminal domain-like"/>
    <property type="match status" value="1"/>
</dbReference>
<dbReference type="KEGG" id="afg:AFULGI_00022820"/>
<evidence type="ECO:0000256" key="4">
    <source>
        <dbReference type="ARBA" id="ARBA00022490"/>
    </source>
</evidence>
<dbReference type="PIRSF" id="PIRSF000105">
    <property type="entry name" value="HCDH"/>
    <property type="match status" value="1"/>
</dbReference>
<evidence type="ECO:0000256" key="5">
    <source>
        <dbReference type="ARBA" id="ARBA00022553"/>
    </source>
</evidence>
<evidence type="ECO:0000313" key="14">
    <source>
        <dbReference type="EMBL" id="AIG99007.1"/>
    </source>
</evidence>
<feature type="domain" description="3-hydroxyacyl-CoA dehydrogenase NAD binding" evidence="13">
    <location>
        <begin position="2"/>
        <end position="159"/>
    </location>
</feature>
<name>A0A075WGT7_ARCFL</name>
<dbReference type="AlphaFoldDB" id="A0A075WGT7"/>
<dbReference type="GO" id="GO:0070403">
    <property type="term" value="F:NAD+ binding"/>
    <property type="evidence" value="ECO:0007669"/>
    <property type="project" value="InterPro"/>
</dbReference>
<accession>A0A075WGT7</accession>
<protein>
    <recommendedName>
        <fullName evidence="9">L-gulonate 3-dehydrogenase</fullName>
        <ecNumber evidence="8">1.1.1.45</ecNumber>
    </recommendedName>
    <alternativeName>
        <fullName evidence="9">L-gulonate 3-dehydrogenase</fullName>
    </alternativeName>
</protein>
<feature type="binding site" evidence="11">
    <location>
        <position position="120"/>
    </location>
    <ligand>
        <name>NAD(+)</name>
        <dbReference type="ChEBI" id="CHEBI:57540"/>
    </ligand>
</feature>
<dbReference type="InterPro" id="IPR006108">
    <property type="entry name" value="3HC_DH_C"/>
</dbReference>
<evidence type="ECO:0000256" key="7">
    <source>
        <dbReference type="ARBA" id="ARBA00023027"/>
    </source>
</evidence>
<dbReference type="EMBL" id="CP006577">
    <property type="protein sequence ID" value="AIG99007.1"/>
    <property type="molecule type" value="Genomic_DNA"/>
</dbReference>
<dbReference type="Gene3D" id="1.10.1040.10">
    <property type="entry name" value="N-(1-d-carboxylethyl)-l-norvaline Dehydrogenase, domain 2"/>
    <property type="match status" value="1"/>
</dbReference>
<dbReference type="Proteomes" id="UP000028501">
    <property type="component" value="Chromosome"/>
</dbReference>
<evidence type="ECO:0000256" key="1">
    <source>
        <dbReference type="ARBA" id="ARBA00004496"/>
    </source>
</evidence>
<comment type="similarity">
    <text evidence="2">Belongs to the 3-hydroxyacyl-CoA dehydrogenase family.</text>
</comment>
<feature type="binding site" evidence="11">
    <location>
        <position position="96"/>
    </location>
    <ligand>
        <name>NAD(+)</name>
        <dbReference type="ChEBI" id="CHEBI:57540"/>
    </ligand>
</feature>
<feature type="domain" description="3-hydroxyacyl-CoA dehydrogenase C-terminal" evidence="12">
    <location>
        <begin position="164"/>
        <end position="259"/>
    </location>
</feature>
<keyword evidence="4" id="KW-0963">Cytoplasm</keyword>
<feature type="binding site" evidence="11">
    <location>
        <begin position="7"/>
        <end position="12"/>
    </location>
    <ligand>
        <name>NAD(+)</name>
        <dbReference type="ChEBI" id="CHEBI:57540"/>
    </ligand>
</feature>
<comment type="subunit">
    <text evidence="3">Homodimer.</text>
</comment>
<dbReference type="GO" id="GO:0005737">
    <property type="term" value="C:cytoplasm"/>
    <property type="evidence" value="ECO:0007669"/>
    <property type="project" value="UniProtKB-SubCell"/>
</dbReference>
<comment type="subcellular location">
    <subcellularLocation>
        <location evidence="1">Cytoplasm</location>
    </subcellularLocation>
</comment>
<dbReference type="InterPro" id="IPR008927">
    <property type="entry name" value="6-PGluconate_DH-like_C_sf"/>
</dbReference>
<evidence type="ECO:0000256" key="6">
    <source>
        <dbReference type="ARBA" id="ARBA00023002"/>
    </source>
</evidence>
<keyword evidence="5" id="KW-0597">Phosphoprotein</keyword>
<dbReference type="GeneID" id="24795763"/>
<evidence type="ECO:0000256" key="3">
    <source>
        <dbReference type="ARBA" id="ARBA00011738"/>
    </source>
</evidence>
<dbReference type="GO" id="GO:0006631">
    <property type="term" value="P:fatty acid metabolic process"/>
    <property type="evidence" value="ECO:0007669"/>
    <property type="project" value="InterPro"/>
</dbReference>
<dbReference type="Pfam" id="PF00725">
    <property type="entry name" value="3HCDH"/>
    <property type="match status" value="1"/>
</dbReference>
<dbReference type="GO" id="GO:0050104">
    <property type="term" value="F:L-gulonate 3-dehydrogenase activity"/>
    <property type="evidence" value="ECO:0007669"/>
    <property type="project" value="UniProtKB-EC"/>
</dbReference>
<proteinExistence type="inferred from homology"/>
<gene>
    <name evidence="14" type="ORF">AFULGI_00022820</name>
</gene>
<dbReference type="HOGENOM" id="CLU_009834_2_0_2"/>
<dbReference type="PANTHER" id="PTHR48075">
    <property type="entry name" value="3-HYDROXYACYL-COA DEHYDROGENASE FAMILY PROTEIN"/>
    <property type="match status" value="1"/>
</dbReference>
<evidence type="ECO:0000259" key="12">
    <source>
        <dbReference type="Pfam" id="PF00725"/>
    </source>
</evidence>
<feature type="binding site" evidence="11">
    <location>
        <position position="251"/>
    </location>
    <ligand>
        <name>NAD(+)</name>
        <dbReference type="ChEBI" id="CHEBI:57540"/>
    </ligand>
</feature>
<dbReference type="InterPro" id="IPR022694">
    <property type="entry name" value="3-OHacyl-CoA_DH"/>
</dbReference>
<dbReference type="InterPro" id="IPR036291">
    <property type="entry name" value="NAD(P)-bd_dom_sf"/>
</dbReference>
<evidence type="ECO:0000259" key="13">
    <source>
        <dbReference type="Pfam" id="PF02737"/>
    </source>
</evidence>
<dbReference type="InterPro" id="IPR013328">
    <property type="entry name" value="6PGD_dom2"/>
</dbReference>
<feature type="binding site" evidence="11">
    <location>
        <position position="29"/>
    </location>
    <ligand>
        <name>NAD(+)</name>
        <dbReference type="ChEBI" id="CHEBI:57540"/>
    </ligand>
</feature>
<dbReference type="Gene3D" id="3.40.50.720">
    <property type="entry name" value="NAD(P)-binding Rossmann-like Domain"/>
    <property type="match status" value="1"/>
</dbReference>
<dbReference type="RefSeq" id="WP_048096186.1">
    <property type="nucleotide sequence ID" value="NZ_CP006577.1"/>
</dbReference>
<keyword evidence="6 14" id="KW-0560">Oxidoreductase</keyword>
<feature type="binding site" evidence="11">
    <location>
        <position position="71"/>
    </location>
    <ligand>
        <name>NAD(+)</name>
        <dbReference type="ChEBI" id="CHEBI:57540"/>
    </ligand>
</feature>
<evidence type="ECO:0000313" key="15">
    <source>
        <dbReference type="Proteomes" id="UP000028501"/>
    </source>
</evidence>
<dbReference type="InterPro" id="IPR006176">
    <property type="entry name" value="3-OHacyl-CoA_DH_NAD-bd"/>
</dbReference>
<dbReference type="SUPFAM" id="SSF51735">
    <property type="entry name" value="NAD(P)-binding Rossmann-fold domains"/>
    <property type="match status" value="1"/>
</dbReference>
<organism evidence="14 15">
    <name type="scientific">Archaeoglobus fulgidus DSM 8774</name>
    <dbReference type="NCBI Taxonomy" id="1344584"/>
    <lineage>
        <taxon>Archaea</taxon>
        <taxon>Methanobacteriati</taxon>
        <taxon>Methanobacteriota</taxon>
        <taxon>Archaeoglobi</taxon>
        <taxon>Archaeoglobales</taxon>
        <taxon>Archaeoglobaceae</taxon>
        <taxon>Archaeoglobus</taxon>
    </lineage>
</organism>
<dbReference type="Pfam" id="PF02737">
    <property type="entry name" value="3HCDH_N"/>
    <property type="match status" value="1"/>
</dbReference>
<evidence type="ECO:0000256" key="9">
    <source>
        <dbReference type="ARBA" id="ARBA00042709"/>
    </source>
</evidence>
<evidence type="ECO:0000256" key="2">
    <source>
        <dbReference type="ARBA" id="ARBA00009463"/>
    </source>
</evidence>
<reference evidence="14 15" key="1">
    <citation type="submission" date="2013-07" db="EMBL/GenBank/DDBJ databases">
        <title>Genome of Archaeoglobus fulgidus.</title>
        <authorList>
            <person name="Fiebig A."/>
            <person name="Birkeland N.-K."/>
        </authorList>
    </citation>
    <scope>NUCLEOTIDE SEQUENCE [LARGE SCALE GENOMIC DNA]</scope>
    <source>
        <strain evidence="14 15">DSM 8774</strain>
    </source>
</reference>
<keyword evidence="7 11" id="KW-0520">NAD</keyword>
<feature type="site" description="Important for catalytic activity" evidence="10">
    <location>
        <position position="117"/>
    </location>
</feature>
<evidence type="ECO:0000256" key="11">
    <source>
        <dbReference type="PIRSR" id="PIRSR000105-2"/>
    </source>
</evidence>
<dbReference type="PANTHER" id="PTHR48075:SF1">
    <property type="entry name" value="LAMBDA-CRYSTALLIN HOMOLOG"/>
    <property type="match status" value="1"/>
</dbReference>
<sequence length="281" mass="31700">MKVFVIGAGLMGRGIAIAIASKHEVVLQDVSEKALEAAREQIPEELLSRIELTTTLEKVKDCDIVMEAVFEDLNTKVEVLREVERLTNAPLCSNTSVISVDDIAERLDSPSRFLGVHWMNPPHVMPLVEIVISRFTDSKTVAFVEGFLRELGKEVVVCKGQSLVNRFNAAVLSEASRMIEEGVRAEDVDRVWKHHLGLLYTLFGPLGNLDYIGLDVAYYASLYLYKRFGDEKFKPPEWLQEKIKKGEVGVKAGKGIYEYGPKAYEERVERLKKLLRFLGLE</sequence>
<evidence type="ECO:0000256" key="8">
    <source>
        <dbReference type="ARBA" id="ARBA00038962"/>
    </source>
</evidence>